<dbReference type="GO" id="GO:0043115">
    <property type="term" value="F:precorrin-2 dehydrogenase activity"/>
    <property type="evidence" value="ECO:0007669"/>
    <property type="project" value="UniProtKB-EC"/>
</dbReference>
<dbReference type="RefSeq" id="WP_016407631.1">
    <property type="nucleotide sequence ID" value="NZ_DAVZTY010000029.1"/>
</dbReference>
<name>A0A401LBU3_9FIRM</name>
<dbReference type="SUPFAM" id="SSF51735">
    <property type="entry name" value="NAD(P)-binding Rossmann-fold domains"/>
    <property type="match status" value="1"/>
</dbReference>
<keyword evidence="3" id="KW-0560">Oxidoreductase</keyword>
<dbReference type="GeneID" id="86193650"/>
<evidence type="ECO:0000256" key="1">
    <source>
        <dbReference type="ARBA" id="ARBA00005010"/>
    </source>
</evidence>
<organism evidence="7 8">
    <name type="scientific">Anaerotignum faecicola</name>
    <dbReference type="NCBI Taxonomy" id="2358141"/>
    <lineage>
        <taxon>Bacteria</taxon>
        <taxon>Bacillati</taxon>
        <taxon>Bacillota</taxon>
        <taxon>Clostridia</taxon>
        <taxon>Lachnospirales</taxon>
        <taxon>Anaerotignaceae</taxon>
        <taxon>Anaerotignum</taxon>
    </lineage>
</organism>
<dbReference type="AlphaFoldDB" id="A0A401LBU3"/>
<dbReference type="GO" id="GO:0019354">
    <property type="term" value="P:siroheme biosynthetic process"/>
    <property type="evidence" value="ECO:0007669"/>
    <property type="project" value="UniProtKB-UniPathway"/>
</dbReference>
<sequence length="205" mass="22551">MSYFPFFVEIGQKRCLVVGGGTVAFRKIEKLLPFGVEITVVSPSFCAEIEQTEGICRIRKEFQAEDVEDMCFVIGATDCEAVNARIAAVCHAKHIPVNIVDDAEKCSFFFPALVKRGAFVAGFSTGGASPLAARFIREQMEDAIPTGFADVIDVMAEVRGRVKAAFADSGKREQVLRHIFRLALEKNGNVSQAEIEEIIRKEGEQ</sequence>
<reference evidence="7 8" key="1">
    <citation type="submission" date="2018-10" db="EMBL/GenBank/DDBJ databases">
        <title>Draft Genome Sequence of Anaerotignum sp. KCTC 15736.</title>
        <authorList>
            <person name="Choi S.H."/>
            <person name="Kim J.S."/>
            <person name="Kang S.W."/>
            <person name="Lee J.S."/>
            <person name="Park S.H."/>
        </authorList>
    </citation>
    <scope>NUCLEOTIDE SEQUENCE [LARGE SCALE GENOMIC DNA]</scope>
    <source>
        <strain evidence="7 8">KCTC 15736</strain>
    </source>
</reference>
<dbReference type="NCBIfam" id="TIGR01470">
    <property type="entry name" value="cysG_Nterm"/>
    <property type="match status" value="1"/>
</dbReference>
<dbReference type="PANTHER" id="PTHR35330">
    <property type="entry name" value="SIROHEME BIOSYNTHESIS PROTEIN MET8"/>
    <property type="match status" value="1"/>
</dbReference>
<dbReference type="Pfam" id="PF13241">
    <property type="entry name" value="NAD_binding_7"/>
    <property type="match status" value="1"/>
</dbReference>
<dbReference type="UniPathway" id="UPA00262">
    <property type="reaction ID" value="UER00222"/>
</dbReference>
<accession>A0A401LBU3</accession>
<dbReference type="InterPro" id="IPR042518">
    <property type="entry name" value="SirC_C"/>
</dbReference>
<dbReference type="EC" id="1.3.1.76" evidence="2"/>
<dbReference type="Gene3D" id="3.40.50.720">
    <property type="entry name" value="NAD(P)-binding Rossmann-like Domain"/>
    <property type="match status" value="1"/>
</dbReference>
<evidence type="ECO:0000256" key="4">
    <source>
        <dbReference type="ARBA" id="ARBA00023027"/>
    </source>
</evidence>
<dbReference type="InterPro" id="IPR028161">
    <property type="entry name" value="Met8-like"/>
</dbReference>
<gene>
    <name evidence="7" type="ORF">KGMB03357_06510</name>
</gene>
<dbReference type="EMBL" id="BHVZ01000001">
    <property type="protein sequence ID" value="GCB28990.1"/>
    <property type="molecule type" value="Genomic_DNA"/>
</dbReference>
<proteinExistence type="predicted"/>
<evidence type="ECO:0000256" key="6">
    <source>
        <dbReference type="ARBA" id="ARBA00047561"/>
    </source>
</evidence>
<evidence type="ECO:0000313" key="7">
    <source>
        <dbReference type="EMBL" id="GCB28990.1"/>
    </source>
</evidence>
<comment type="caution">
    <text evidence="7">The sequence shown here is derived from an EMBL/GenBank/DDBJ whole genome shotgun (WGS) entry which is preliminary data.</text>
</comment>
<protein>
    <recommendedName>
        <fullName evidence="2">precorrin-2 dehydrogenase</fullName>
        <ecNumber evidence="2">1.3.1.76</ecNumber>
    </recommendedName>
</protein>
<comment type="pathway">
    <text evidence="1">Porphyrin-containing compound metabolism; siroheme biosynthesis; sirohydrochlorin from precorrin-2: step 1/1.</text>
</comment>
<dbReference type="InterPro" id="IPR036291">
    <property type="entry name" value="NAD(P)-bd_dom_sf"/>
</dbReference>
<evidence type="ECO:0000313" key="8">
    <source>
        <dbReference type="Proteomes" id="UP000287361"/>
    </source>
</evidence>
<dbReference type="OrthoDB" id="9773765at2"/>
<dbReference type="Proteomes" id="UP000287361">
    <property type="component" value="Unassembled WGS sequence"/>
</dbReference>
<evidence type="ECO:0000256" key="3">
    <source>
        <dbReference type="ARBA" id="ARBA00023002"/>
    </source>
</evidence>
<dbReference type="InterPro" id="IPR006367">
    <property type="entry name" value="Sirohaem_synthase_N"/>
</dbReference>
<dbReference type="Gene3D" id="1.10.8.610">
    <property type="entry name" value="SirC, precorrin-2 dehydrogenase, C-terminal helical domain-like"/>
    <property type="match status" value="1"/>
</dbReference>
<dbReference type="GO" id="GO:0004325">
    <property type="term" value="F:ferrochelatase activity"/>
    <property type="evidence" value="ECO:0007669"/>
    <property type="project" value="InterPro"/>
</dbReference>
<evidence type="ECO:0000256" key="2">
    <source>
        <dbReference type="ARBA" id="ARBA00012400"/>
    </source>
</evidence>
<keyword evidence="8" id="KW-1185">Reference proteome</keyword>
<dbReference type="SUPFAM" id="SSF75615">
    <property type="entry name" value="Siroheme synthase middle domains-like"/>
    <property type="match status" value="1"/>
</dbReference>
<dbReference type="PANTHER" id="PTHR35330:SF1">
    <property type="entry name" value="SIROHEME BIOSYNTHESIS PROTEIN MET8"/>
    <property type="match status" value="1"/>
</dbReference>
<keyword evidence="5" id="KW-0627">Porphyrin biosynthesis</keyword>
<evidence type="ECO:0000256" key="5">
    <source>
        <dbReference type="ARBA" id="ARBA00023244"/>
    </source>
</evidence>
<comment type="catalytic activity">
    <reaction evidence="6">
        <text>precorrin-2 + NAD(+) = sirohydrochlorin + NADH + 2 H(+)</text>
        <dbReference type="Rhea" id="RHEA:15613"/>
        <dbReference type="ChEBI" id="CHEBI:15378"/>
        <dbReference type="ChEBI" id="CHEBI:57540"/>
        <dbReference type="ChEBI" id="CHEBI:57945"/>
        <dbReference type="ChEBI" id="CHEBI:58351"/>
        <dbReference type="ChEBI" id="CHEBI:58827"/>
        <dbReference type="EC" id="1.3.1.76"/>
    </reaction>
</comment>
<keyword evidence="4" id="KW-0520">NAD</keyword>